<dbReference type="CDD" id="cd05233">
    <property type="entry name" value="SDR_c"/>
    <property type="match status" value="1"/>
</dbReference>
<gene>
    <name evidence="4" type="ORF">GCM10017577_37910</name>
</gene>
<comment type="similarity">
    <text evidence="1">Belongs to the short-chain dehydrogenases/reductases (SDR) family.</text>
</comment>
<dbReference type="PRINTS" id="PR00081">
    <property type="entry name" value="GDHRDH"/>
</dbReference>
<evidence type="ECO:0000313" key="4">
    <source>
        <dbReference type="EMBL" id="GLL12650.1"/>
    </source>
</evidence>
<evidence type="ECO:0000256" key="2">
    <source>
        <dbReference type="ARBA" id="ARBA00023002"/>
    </source>
</evidence>
<evidence type="ECO:0000256" key="1">
    <source>
        <dbReference type="ARBA" id="ARBA00006484"/>
    </source>
</evidence>
<sequence length="250" mass="24627">MTTGGPLTSPWGGDRPFTAVVTGAAGGIGLALAEQLRGRGAELVLADVDEAGVHTAAERLGGAGVVVDVADPEAMERLAEQAAAARFVCLNAGIVGSSVGAPWEVPAAEWDRVFGVNVAGVVNGLRAFVPRLLAAAEPAHVLVTASLAGMTVFPGGGAYGPSKHAVAAVVAHTAMALEGTPVGISMICPALVATGMSPVGADPADAAREALSAVDDGVFAVVPPEWRAAVVDQASTVAHGGRPAPPAPTG</sequence>
<dbReference type="SUPFAM" id="SSF51735">
    <property type="entry name" value="NAD(P)-binding Rossmann-fold domains"/>
    <property type="match status" value="1"/>
</dbReference>
<dbReference type="InterPro" id="IPR036291">
    <property type="entry name" value="NAD(P)-bd_dom_sf"/>
</dbReference>
<name>A0A9W6L5U3_9PSEU</name>
<dbReference type="Pfam" id="PF00106">
    <property type="entry name" value="adh_short"/>
    <property type="match status" value="1"/>
</dbReference>
<accession>A0A9W6L5U3</accession>
<dbReference type="InterPro" id="IPR057326">
    <property type="entry name" value="KR_dom"/>
</dbReference>
<dbReference type="Proteomes" id="UP001143463">
    <property type="component" value="Unassembled WGS sequence"/>
</dbReference>
<evidence type="ECO:0000259" key="3">
    <source>
        <dbReference type="SMART" id="SM00822"/>
    </source>
</evidence>
<dbReference type="RefSeq" id="WP_051737677.1">
    <property type="nucleotide sequence ID" value="NZ_BAAAUZ010000073.1"/>
</dbReference>
<dbReference type="Gene3D" id="3.40.50.720">
    <property type="entry name" value="NAD(P)-binding Rossmann-like Domain"/>
    <property type="match status" value="1"/>
</dbReference>
<evidence type="ECO:0000313" key="5">
    <source>
        <dbReference type="Proteomes" id="UP001143463"/>
    </source>
</evidence>
<comment type="caution">
    <text evidence="4">The sequence shown here is derived from an EMBL/GenBank/DDBJ whole genome shotgun (WGS) entry which is preliminary data.</text>
</comment>
<dbReference type="PANTHER" id="PTHR43008">
    <property type="entry name" value="BENZIL REDUCTASE"/>
    <property type="match status" value="1"/>
</dbReference>
<protein>
    <recommendedName>
        <fullName evidence="3">Ketoreductase domain-containing protein</fullName>
    </recommendedName>
</protein>
<keyword evidence="2" id="KW-0560">Oxidoreductase</keyword>
<dbReference type="SMART" id="SM00822">
    <property type="entry name" value="PKS_KR"/>
    <property type="match status" value="1"/>
</dbReference>
<keyword evidence="5" id="KW-1185">Reference proteome</keyword>
<organism evidence="4 5">
    <name type="scientific">Pseudonocardia halophobica</name>
    <dbReference type="NCBI Taxonomy" id="29401"/>
    <lineage>
        <taxon>Bacteria</taxon>
        <taxon>Bacillati</taxon>
        <taxon>Actinomycetota</taxon>
        <taxon>Actinomycetes</taxon>
        <taxon>Pseudonocardiales</taxon>
        <taxon>Pseudonocardiaceae</taxon>
        <taxon>Pseudonocardia</taxon>
    </lineage>
</organism>
<dbReference type="EMBL" id="BSFQ01000015">
    <property type="protein sequence ID" value="GLL12650.1"/>
    <property type="molecule type" value="Genomic_DNA"/>
</dbReference>
<dbReference type="InterPro" id="IPR002347">
    <property type="entry name" value="SDR_fam"/>
</dbReference>
<proteinExistence type="inferred from homology"/>
<reference evidence="4" key="2">
    <citation type="submission" date="2023-01" db="EMBL/GenBank/DDBJ databases">
        <authorList>
            <person name="Sun Q."/>
            <person name="Evtushenko L."/>
        </authorList>
    </citation>
    <scope>NUCLEOTIDE SEQUENCE</scope>
    <source>
        <strain evidence="4">VKM Ac-1069</strain>
    </source>
</reference>
<dbReference type="PANTHER" id="PTHR43008:SF7">
    <property type="entry name" value="SHORT CHAIN DEHYDROGENASE_REDUCTASE (AFU_ORTHOLOGUE AFUA_2G00830)"/>
    <property type="match status" value="1"/>
</dbReference>
<feature type="domain" description="Ketoreductase" evidence="3">
    <location>
        <begin position="17"/>
        <end position="195"/>
    </location>
</feature>
<dbReference type="GO" id="GO:0050664">
    <property type="term" value="F:oxidoreductase activity, acting on NAD(P)H, oxygen as acceptor"/>
    <property type="evidence" value="ECO:0007669"/>
    <property type="project" value="TreeGrafter"/>
</dbReference>
<reference evidence="4" key="1">
    <citation type="journal article" date="2014" name="Int. J. Syst. Evol. Microbiol.">
        <title>Complete genome sequence of Corynebacterium casei LMG S-19264T (=DSM 44701T), isolated from a smear-ripened cheese.</title>
        <authorList>
            <consortium name="US DOE Joint Genome Institute (JGI-PGF)"/>
            <person name="Walter F."/>
            <person name="Albersmeier A."/>
            <person name="Kalinowski J."/>
            <person name="Ruckert C."/>
        </authorList>
    </citation>
    <scope>NUCLEOTIDE SEQUENCE</scope>
    <source>
        <strain evidence="4">VKM Ac-1069</strain>
    </source>
</reference>
<dbReference type="AlphaFoldDB" id="A0A9W6L5U3"/>